<sequence length="173" mass="20148">MSQLSTYTCHTCGEIHYDWPALAFNSPLHYDNLHEHDKETIATLSSDFCTIEDGEDIDRFIRCTLLQPVNDHCDDLQYGLWVSLSEKSFEDYKSNFNNENHEVTYFGWLCNNIPGYQDTLSIPTTVYTQKGNNRPLIIPHEDFEHQFVQDYYGGIPKQEAERRISEMIGLIND</sequence>
<dbReference type="STRING" id="332999.SAMN04488511_109205"/>
<name>A0A1I0TGN1_9SPHI</name>
<dbReference type="OrthoDB" id="4404538at2"/>
<gene>
    <name evidence="1" type="ORF">SAMN04488511_109205</name>
</gene>
<dbReference type="EMBL" id="FOJM01000009">
    <property type="protein sequence ID" value="SFA50900.1"/>
    <property type="molecule type" value="Genomic_DNA"/>
</dbReference>
<dbReference type="Proteomes" id="UP000198836">
    <property type="component" value="Unassembled WGS sequence"/>
</dbReference>
<proteinExistence type="predicted"/>
<evidence type="ECO:0008006" key="3">
    <source>
        <dbReference type="Google" id="ProtNLM"/>
    </source>
</evidence>
<reference evidence="2" key="1">
    <citation type="submission" date="2016-10" db="EMBL/GenBank/DDBJ databases">
        <authorList>
            <person name="Varghese N."/>
            <person name="Submissions S."/>
        </authorList>
    </citation>
    <scope>NUCLEOTIDE SEQUENCE [LARGE SCALE GENOMIC DNA]</scope>
    <source>
        <strain evidence="2">DSM 18130</strain>
    </source>
</reference>
<organism evidence="1 2">
    <name type="scientific">Pedobacter suwonensis</name>
    <dbReference type="NCBI Taxonomy" id="332999"/>
    <lineage>
        <taxon>Bacteria</taxon>
        <taxon>Pseudomonadati</taxon>
        <taxon>Bacteroidota</taxon>
        <taxon>Sphingobacteriia</taxon>
        <taxon>Sphingobacteriales</taxon>
        <taxon>Sphingobacteriaceae</taxon>
        <taxon>Pedobacter</taxon>
    </lineage>
</organism>
<evidence type="ECO:0000313" key="2">
    <source>
        <dbReference type="Proteomes" id="UP000198836"/>
    </source>
</evidence>
<dbReference type="InterPro" id="IPR018697">
    <property type="entry name" value="DUF2199"/>
</dbReference>
<keyword evidence="2" id="KW-1185">Reference proteome</keyword>
<accession>A0A1I0TGN1</accession>
<evidence type="ECO:0000313" key="1">
    <source>
        <dbReference type="EMBL" id="SFA50900.1"/>
    </source>
</evidence>
<dbReference type="RefSeq" id="WP_090984163.1">
    <property type="nucleotide sequence ID" value="NZ_FOJM01000009.1"/>
</dbReference>
<protein>
    <recommendedName>
        <fullName evidence="3">DUF2199 domain-containing protein</fullName>
    </recommendedName>
</protein>
<dbReference type="AlphaFoldDB" id="A0A1I0TGN1"/>
<dbReference type="Pfam" id="PF09965">
    <property type="entry name" value="DUF2199"/>
    <property type="match status" value="1"/>
</dbReference>